<organism evidence="2 3">
    <name type="scientific">Mucuna pruriens</name>
    <name type="common">Velvet bean</name>
    <name type="synonym">Dolichos pruriens</name>
    <dbReference type="NCBI Taxonomy" id="157652"/>
    <lineage>
        <taxon>Eukaryota</taxon>
        <taxon>Viridiplantae</taxon>
        <taxon>Streptophyta</taxon>
        <taxon>Embryophyta</taxon>
        <taxon>Tracheophyta</taxon>
        <taxon>Spermatophyta</taxon>
        <taxon>Magnoliopsida</taxon>
        <taxon>eudicotyledons</taxon>
        <taxon>Gunneridae</taxon>
        <taxon>Pentapetalae</taxon>
        <taxon>rosids</taxon>
        <taxon>fabids</taxon>
        <taxon>Fabales</taxon>
        <taxon>Fabaceae</taxon>
        <taxon>Papilionoideae</taxon>
        <taxon>50 kb inversion clade</taxon>
        <taxon>NPAAA clade</taxon>
        <taxon>indigoferoid/millettioid clade</taxon>
        <taxon>Phaseoleae</taxon>
        <taxon>Mucuna</taxon>
    </lineage>
</organism>
<reference evidence="2" key="1">
    <citation type="submission" date="2018-05" db="EMBL/GenBank/DDBJ databases">
        <title>Draft genome of Mucuna pruriens seed.</title>
        <authorList>
            <person name="Nnadi N.E."/>
            <person name="Vos R."/>
            <person name="Hasami M.H."/>
            <person name="Devisetty U.K."/>
            <person name="Aguiy J.C."/>
        </authorList>
    </citation>
    <scope>NUCLEOTIDE SEQUENCE [LARGE SCALE GENOMIC DNA]</scope>
    <source>
        <strain evidence="2">JCA_2017</strain>
    </source>
</reference>
<accession>A0A371H7D6</accession>
<evidence type="ECO:0000313" key="3">
    <source>
        <dbReference type="Proteomes" id="UP000257109"/>
    </source>
</evidence>
<evidence type="ECO:0000256" key="1">
    <source>
        <dbReference type="SAM" id="MobiDB-lite"/>
    </source>
</evidence>
<proteinExistence type="predicted"/>
<sequence length="95" mass="10974">MDQKNLDKLESYARSIYCAMVQLLLRIGYGIQGTLQVEVELPIKHPLMSPHKSDNNMEGKKPKTEGQQQQYFIVNKHVKMLSAEYGRQTSRDFDS</sequence>
<keyword evidence="3" id="KW-1185">Reference proteome</keyword>
<feature type="compositionally biased region" description="Basic and acidic residues" evidence="1">
    <location>
        <begin position="51"/>
        <end position="64"/>
    </location>
</feature>
<feature type="region of interest" description="Disordered" evidence="1">
    <location>
        <begin position="46"/>
        <end position="66"/>
    </location>
</feature>
<evidence type="ECO:0000313" key="2">
    <source>
        <dbReference type="EMBL" id="RDX98718.1"/>
    </source>
</evidence>
<gene>
    <name evidence="2" type="ORF">CR513_18324</name>
</gene>
<dbReference type="Proteomes" id="UP000257109">
    <property type="component" value="Unassembled WGS sequence"/>
</dbReference>
<name>A0A371H7D6_MUCPR</name>
<feature type="non-terminal residue" evidence="2">
    <location>
        <position position="1"/>
    </location>
</feature>
<dbReference type="EMBL" id="QJKJ01003391">
    <property type="protein sequence ID" value="RDX98718.1"/>
    <property type="molecule type" value="Genomic_DNA"/>
</dbReference>
<comment type="caution">
    <text evidence="2">The sequence shown here is derived from an EMBL/GenBank/DDBJ whole genome shotgun (WGS) entry which is preliminary data.</text>
</comment>
<dbReference type="AlphaFoldDB" id="A0A371H7D6"/>
<protein>
    <submittedName>
        <fullName evidence="2">Uncharacterized protein</fullName>
    </submittedName>
</protein>